<evidence type="ECO:0000256" key="2">
    <source>
        <dbReference type="ARBA" id="ARBA00022723"/>
    </source>
</evidence>
<sequence length="453" mass="51517">MGIKVTEMIEDLNTQHPVYVCRGCHTHLLSSAWIIPGKFKGVHGEAFFVNKLSNYLIARKHQTRHLITGVFKIADVKCKQCMATIGWKYLEAGSISQKYKENRFVIEATLIGCLQTGATVVDYVVARKTLDEGKTVDSSTMKAYLCQLNDKIHWLDRQNEEEEEDNDDNDDGCYEKFLSSNDPTTIVTNTKIIYRDDRHYFEMTKDLLQNTEFGDEFEYKFSCDNWNEVIDRNHRGLIFKENRGFLWNNGNYHSIQEEDEDEAEEEEEDDDDDNEVMSYPSDEQEKEEEQERNEHQRDDDEEEDENDGNSFATSYLPYHPINIAVQERAATHLYSPISSLSTATAPGTASGDIQYHYTAIPEGHSQMPRLSGGESTRAYPLRNYFMGNLPSSGQRRVPGGDTPLSDHLSGDLARIVHRTNENHLVRFADTSPEDGVNDGEGNSGSGNVYAGEL</sequence>
<evidence type="ECO:0000256" key="4">
    <source>
        <dbReference type="SAM" id="MobiDB-lite"/>
    </source>
</evidence>
<keyword evidence="7" id="KW-1185">Reference proteome</keyword>
<dbReference type="PROSITE" id="PS51792">
    <property type="entry name" value="YIPPEE"/>
    <property type="match status" value="1"/>
</dbReference>
<reference evidence="6 7" key="1">
    <citation type="journal article" date="2023" name="Elife">
        <title>Identification of key yeast species and microbe-microbe interactions impacting larval growth of Drosophila in the wild.</title>
        <authorList>
            <person name="Mure A."/>
            <person name="Sugiura Y."/>
            <person name="Maeda R."/>
            <person name="Honda K."/>
            <person name="Sakurai N."/>
            <person name="Takahashi Y."/>
            <person name="Watada M."/>
            <person name="Katoh T."/>
            <person name="Gotoh A."/>
            <person name="Gotoh Y."/>
            <person name="Taniguchi I."/>
            <person name="Nakamura K."/>
            <person name="Hayashi T."/>
            <person name="Katayama T."/>
            <person name="Uemura T."/>
            <person name="Hattori Y."/>
        </authorList>
    </citation>
    <scope>NUCLEOTIDE SEQUENCE [LARGE SCALE GENOMIC DNA]</scope>
    <source>
        <strain evidence="6 7">SC-9</strain>
    </source>
</reference>
<feature type="compositionally biased region" description="Acidic residues" evidence="4">
    <location>
        <begin position="282"/>
        <end position="291"/>
    </location>
</feature>
<feature type="compositionally biased region" description="Acidic residues" evidence="4">
    <location>
        <begin position="257"/>
        <end position="275"/>
    </location>
</feature>
<evidence type="ECO:0000313" key="7">
    <source>
        <dbReference type="Proteomes" id="UP001360560"/>
    </source>
</evidence>
<accession>A0AAV5QQ45</accession>
<evidence type="ECO:0000256" key="1">
    <source>
        <dbReference type="ARBA" id="ARBA00005613"/>
    </source>
</evidence>
<dbReference type="Proteomes" id="UP001360560">
    <property type="component" value="Unassembled WGS sequence"/>
</dbReference>
<evidence type="ECO:0000256" key="3">
    <source>
        <dbReference type="ARBA" id="ARBA00022833"/>
    </source>
</evidence>
<keyword evidence="3" id="KW-0862">Zinc</keyword>
<comment type="similarity">
    <text evidence="1">Belongs to the yippee family.</text>
</comment>
<feature type="region of interest" description="Disordered" evidence="4">
    <location>
        <begin position="256"/>
        <end position="315"/>
    </location>
</feature>
<dbReference type="Pfam" id="PF03226">
    <property type="entry name" value="Yippee-Mis18"/>
    <property type="match status" value="1"/>
</dbReference>
<dbReference type="EMBL" id="BTFZ01000011">
    <property type="protein sequence ID" value="GMM36908.1"/>
    <property type="molecule type" value="Genomic_DNA"/>
</dbReference>
<dbReference type="AlphaFoldDB" id="A0AAV5QQ45"/>
<protein>
    <recommendedName>
        <fullName evidence="5">Yippee domain-containing protein</fullName>
    </recommendedName>
</protein>
<name>A0AAV5QQ45_9ASCO</name>
<keyword evidence="2" id="KW-0479">Metal-binding</keyword>
<evidence type="ECO:0000259" key="5">
    <source>
        <dbReference type="PROSITE" id="PS51792"/>
    </source>
</evidence>
<dbReference type="InterPro" id="IPR034751">
    <property type="entry name" value="Yippee"/>
</dbReference>
<dbReference type="GeneID" id="90074883"/>
<dbReference type="InterPro" id="IPR039058">
    <property type="entry name" value="Yippee_fam"/>
</dbReference>
<feature type="region of interest" description="Disordered" evidence="4">
    <location>
        <begin position="429"/>
        <end position="453"/>
    </location>
</feature>
<dbReference type="PANTHER" id="PTHR13848">
    <property type="entry name" value="PROTEIN YIPPEE-LIKE CG15309-RELATED"/>
    <property type="match status" value="1"/>
</dbReference>
<organism evidence="6 7">
    <name type="scientific">Saccharomycopsis crataegensis</name>
    <dbReference type="NCBI Taxonomy" id="43959"/>
    <lineage>
        <taxon>Eukaryota</taxon>
        <taxon>Fungi</taxon>
        <taxon>Dikarya</taxon>
        <taxon>Ascomycota</taxon>
        <taxon>Saccharomycotina</taxon>
        <taxon>Saccharomycetes</taxon>
        <taxon>Saccharomycopsidaceae</taxon>
        <taxon>Saccharomycopsis</taxon>
    </lineage>
</organism>
<comment type="caution">
    <text evidence="6">The sequence shown here is derived from an EMBL/GenBank/DDBJ whole genome shotgun (WGS) entry which is preliminary data.</text>
</comment>
<feature type="domain" description="Yippee" evidence="5">
    <location>
        <begin position="17"/>
        <end position="115"/>
    </location>
</feature>
<dbReference type="RefSeq" id="XP_064853904.1">
    <property type="nucleotide sequence ID" value="XM_064997832.1"/>
</dbReference>
<dbReference type="GO" id="GO:0046872">
    <property type="term" value="F:metal ion binding"/>
    <property type="evidence" value="ECO:0007669"/>
    <property type="project" value="UniProtKB-KW"/>
</dbReference>
<evidence type="ECO:0000313" key="6">
    <source>
        <dbReference type="EMBL" id="GMM36908.1"/>
    </source>
</evidence>
<proteinExistence type="inferred from homology"/>
<gene>
    <name evidence="6" type="ORF">DASC09_042330</name>
</gene>
<dbReference type="InterPro" id="IPR004910">
    <property type="entry name" value="Yippee/Mis18/Cereblon"/>
</dbReference>